<gene>
    <name evidence="2" type="ORF">E3T23_04345</name>
</gene>
<evidence type="ECO:0000313" key="2">
    <source>
        <dbReference type="EMBL" id="TFC82455.1"/>
    </source>
</evidence>
<accession>A0A4R8XU99</accession>
<dbReference type="AlphaFoldDB" id="A0A4R8XU99"/>
<dbReference type="RefSeq" id="WP_134369190.1">
    <property type="nucleotide sequence ID" value="NZ_SOGN01000025.1"/>
</dbReference>
<sequence length="102" mass="10989">MELLFIALGGAVLGLAARYALPGRMTHGAVLVPAIGTMVASVVWVALTWLGLPWNEGWIWWVTLGVTALASVAVDLALVRSRTDGDERMLHTLMRDGHPTRA</sequence>
<reference evidence="2 3" key="1">
    <citation type="submission" date="2019-03" db="EMBL/GenBank/DDBJ databases">
        <title>Genomics of glacier-inhabiting Cryobacterium strains.</title>
        <authorList>
            <person name="Liu Q."/>
            <person name="Xin Y.-H."/>
        </authorList>
    </citation>
    <scope>NUCLEOTIDE SEQUENCE [LARGE SCALE GENOMIC DNA]</scope>
    <source>
        <strain evidence="2 3">TMT2-48-2</strain>
    </source>
</reference>
<keyword evidence="1" id="KW-0472">Membrane</keyword>
<feature type="transmembrane region" description="Helical" evidence="1">
    <location>
        <begin position="59"/>
        <end position="79"/>
    </location>
</feature>
<keyword evidence="1" id="KW-0812">Transmembrane</keyword>
<keyword evidence="1" id="KW-1133">Transmembrane helix</keyword>
<dbReference type="Proteomes" id="UP000298433">
    <property type="component" value="Unassembled WGS sequence"/>
</dbReference>
<dbReference type="OrthoDB" id="5121696at2"/>
<proteinExistence type="predicted"/>
<protein>
    <submittedName>
        <fullName evidence="2">Uncharacterized protein</fullName>
    </submittedName>
</protein>
<feature type="transmembrane region" description="Helical" evidence="1">
    <location>
        <begin position="30"/>
        <end position="52"/>
    </location>
</feature>
<keyword evidence="3" id="KW-1185">Reference proteome</keyword>
<evidence type="ECO:0000256" key="1">
    <source>
        <dbReference type="SAM" id="Phobius"/>
    </source>
</evidence>
<dbReference type="EMBL" id="SOGN01000025">
    <property type="protein sequence ID" value="TFC82455.1"/>
    <property type="molecule type" value="Genomic_DNA"/>
</dbReference>
<organism evidence="2 3">
    <name type="scientific">Cryobacterium cheniae</name>
    <dbReference type="NCBI Taxonomy" id="1259262"/>
    <lineage>
        <taxon>Bacteria</taxon>
        <taxon>Bacillati</taxon>
        <taxon>Actinomycetota</taxon>
        <taxon>Actinomycetes</taxon>
        <taxon>Micrococcales</taxon>
        <taxon>Microbacteriaceae</taxon>
        <taxon>Cryobacterium</taxon>
    </lineage>
</organism>
<comment type="caution">
    <text evidence="2">The sequence shown here is derived from an EMBL/GenBank/DDBJ whole genome shotgun (WGS) entry which is preliminary data.</text>
</comment>
<name>A0A4R8XU99_9MICO</name>
<evidence type="ECO:0000313" key="3">
    <source>
        <dbReference type="Proteomes" id="UP000298433"/>
    </source>
</evidence>